<reference evidence="1 2" key="1">
    <citation type="journal article" date="2006" name="J. Bacteriol.">
        <title>Complete genome sequence of Yersinia pestis strains Antiqua and Nepal516: evidence of gene reduction in an emerging pathogen.</title>
        <authorList>
            <person name="Chain P.S."/>
            <person name="Hu P."/>
            <person name="Malfatti S.A."/>
            <person name="Radnedge L."/>
            <person name="Larimer F."/>
            <person name="Vergez L.M."/>
            <person name="Worsham P."/>
            <person name="Chu M.C."/>
            <person name="Andersen G.L."/>
        </authorList>
    </citation>
    <scope>NUCLEOTIDE SEQUENCE [LARGE SCALE GENOMIC DNA]</scope>
    <source>
        <strain evidence="1 2">Antiqua</strain>
    </source>
</reference>
<organism evidence="1 2">
    <name type="scientific">Yersinia pestis bv. Antiqua (strain Antiqua)</name>
    <dbReference type="NCBI Taxonomy" id="360102"/>
    <lineage>
        <taxon>Bacteria</taxon>
        <taxon>Pseudomonadati</taxon>
        <taxon>Pseudomonadota</taxon>
        <taxon>Gammaproteobacteria</taxon>
        <taxon>Enterobacterales</taxon>
        <taxon>Yersiniaceae</taxon>
        <taxon>Yersinia</taxon>
    </lineage>
</organism>
<dbReference type="EMBL" id="CP000308">
    <property type="protein sequence ID" value="ABG13215.1"/>
    <property type="molecule type" value="Genomic_DNA"/>
</dbReference>
<dbReference type="KEGG" id="ypa:YPA_1248"/>
<sequence length="53" mass="6273">MVQYRLKKSRLYMSQYPGNIKQQAHQAHQAHQVIAYGVTEFIKPINFRAHAFK</sequence>
<proteinExistence type="predicted"/>
<gene>
    <name evidence="1" type="ordered locus">YPA_1248</name>
</gene>
<evidence type="ECO:0000313" key="1">
    <source>
        <dbReference type="EMBL" id="ABG13215.1"/>
    </source>
</evidence>
<protein>
    <submittedName>
        <fullName evidence="1">Uncharacterized protein</fullName>
    </submittedName>
</protein>
<dbReference type="AlphaFoldDB" id="A0A0H2Y576"/>
<evidence type="ECO:0000313" key="2">
    <source>
        <dbReference type="Proteomes" id="UP000001971"/>
    </source>
</evidence>
<name>A0A0H2Y576_YERPA</name>
<dbReference type="Proteomes" id="UP000001971">
    <property type="component" value="Chromosome"/>
</dbReference>
<accession>A0A0H2Y576</accession>